<proteinExistence type="predicted"/>
<dbReference type="InterPro" id="IPR036390">
    <property type="entry name" value="WH_DNA-bd_sf"/>
</dbReference>
<dbReference type="PANTHER" id="PTHR43537">
    <property type="entry name" value="TRANSCRIPTIONAL REGULATOR, GNTR FAMILY"/>
    <property type="match status" value="1"/>
</dbReference>
<dbReference type="Proteomes" id="UP000198525">
    <property type="component" value="Unassembled WGS sequence"/>
</dbReference>
<evidence type="ECO:0000256" key="3">
    <source>
        <dbReference type="ARBA" id="ARBA00023163"/>
    </source>
</evidence>
<dbReference type="STRING" id="376427.SAMN04487954_110136"/>
<dbReference type="InterPro" id="IPR011711">
    <property type="entry name" value="GntR_C"/>
</dbReference>
<keyword evidence="2 5" id="KW-0238">DNA-binding</keyword>
<dbReference type="PANTHER" id="PTHR43537:SF53">
    <property type="entry name" value="HTH-TYPE TRANSCRIPTIONAL REPRESSOR NANR"/>
    <property type="match status" value="1"/>
</dbReference>
<dbReference type="RefSeq" id="WP_089686843.1">
    <property type="nucleotide sequence ID" value="NZ_FNES01000010.1"/>
</dbReference>
<dbReference type="SUPFAM" id="SSF46785">
    <property type="entry name" value="Winged helix' DNA-binding domain"/>
    <property type="match status" value="1"/>
</dbReference>
<dbReference type="Gene3D" id="1.10.10.10">
    <property type="entry name" value="Winged helix-like DNA-binding domain superfamily/Winged helix DNA-binding domain"/>
    <property type="match status" value="1"/>
</dbReference>
<name>A0A1G8YL01_9GAMM</name>
<dbReference type="SMART" id="SM00895">
    <property type="entry name" value="FCD"/>
    <property type="match status" value="1"/>
</dbReference>
<organism evidence="5 6">
    <name type="scientific">Billgrantia gudaonensis</name>
    <dbReference type="NCBI Taxonomy" id="376427"/>
    <lineage>
        <taxon>Bacteria</taxon>
        <taxon>Pseudomonadati</taxon>
        <taxon>Pseudomonadota</taxon>
        <taxon>Gammaproteobacteria</taxon>
        <taxon>Oceanospirillales</taxon>
        <taxon>Halomonadaceae</taxon>
        <taxon>Billgrantia</taxon>
    </lineage>
</organism>
<dbReference type="NCBIfam" id="NF003011">
    <property type="entry name" value="PRK03837.1"/>
    <property type="match status" value="1"/>
</dbReference>
<dbReference type="Pfam" id="PF00392">
    <property type="entry name" value="GntR"/>
    <property type="match status" value="1"/>
</dbReference>
<dbReference type="GO" id="GO:0003677">
    <property type="term" value="F:DNA binding"/>
    <property type="evidence" value="ECO:0007669"/>
    <property type="project" value="UniProtKB-KW"/>
</dbReference>
<dbReference type="EMBL" id="FNES01000010">
    <property type="protein sequence ID" value="SDK03363.1"/>
    <property type="molecule type" value="Genomic_DNA"/>
</dbReference>
<dbReference type="SUPFAM" id="SSF48008">
    <property type="entry name" value="GntR ligand-binding domain-like"/>
    <property type="match status" value="1"/>
</dbReference>
<dbReference type="PRINTS" id="PR00035">
    <property type="entry name" value="HTHGNTR"/>
</dbReference>
<feature type="domain" description="HTH gntR-type" evidence="4">
    <location>
        <begin position="10"/>
        <end position="78"/>
    </location>
</feature>
<evidence type="ECO:0000313" key="5">
    <source>
        <dbReference type="EMBL" id="SDK03363.1"/>
    </source>
</evidence>
<dbReference type="Gene3D" id="1.20.120.530">
    <property type="entry name" value="GntR ligand-binding domain-like"/>
    <property type="match status" value="1"/>
</dbReference>
<evidence type="ECO:0000313" key="6">
    <source>
        <dbReference type="Proteomes" id="UP000198525"/>
    </source>
</evidence>
<dbReference type="PROSITE" id="PS50949">
    <property type="entry name" value="HTH_GNTR"/>
    <property type="match status" value="1"/>
</dbReference>
<dbReference type="OrthoDB" id="5450856at2"/>
<evidence type="ECO:0000256" key="2">
    <source>
        <dbReference type="ARBA" id="ARBA00023125"/>
    </source>
</evidence>
<keyword evidence="1" id="KW-0805">Transcription regulation</keyword>
<evidence type="ECO:0000256" key="1">
    <source>
        <dbReference type="ARBA" id="ARBA00023015"/>
    </source>
</evidence>
<dbReference type="GO" id="GO:0003700">
    <property type="term" value="F:DNA-binding transcription factor activity"/>
    <property type="evidence" value="ECO:0007669"/>
    <property type="project" value="InterPro"/>
</dbReference>
<dbReference type="CDD" id="cd07377">
    <property type="entry name" value="WHTH_GntR"/>
    <property type="match status" value="1"/>
</dbReference>
<dbReference type="AlphaFoldDB" id="A0A1G8YL01"/>
<gene>
    <name evidence="5" type="ORF">SAMN04487954_110136</name>
</gene>
<evidence type="ECO:0000259" key="4">
    <source>
        <dbReference type="PROSITE" id="PS50949"/>
    </source>
</evidence>
<dbReference type="Pfam" id="PF07729">
    <property type="entry name" value="FCD"/>
    <property type="match status" value="1"/>
</dbReference>
<keyword evidence="6" id="KW-1185">Reference proteome</keyword>
<dbReference type="SMART" id="SM00345">
    <property type="entry name" value="HTH_GNTR"/>
    <property type="match status" value="1"/>
</dbReference>
<accession>A0A1G8YL01</accession>
<protein>
    <submittedName>
        <fullName evidence="5">DNA-binding transcriptional regulator, FadR family</fullName>
    </submittedName>
</protein>
<dbReference type="InterPro" id="IPR036388">
    <property type="entry name" value="WH-like_DNA-bd_sf"/>
</dbReference>
<sequence length="244" mass="27679">MSDPLKISRRKLSDEVFDRLYAMLLNGDFMPGDHLPSERALMEMFGVGRPAIREAMQSLERLSLVTIQHGQRPRVTAPTAEGLISQIELTAMHMLSSSPQSLEHLKEARAFFELGMVARAARSAVETDVAHLEELVARQRSELNRDAGAFIKADMDFHRAIARITGNPIFIAVSHAMLDWLAHFHSSMLHWKGNEEITLEEHERIIEAIRRHDEVLAVSEMRSHLDRARSLYVSAHKGTDDRRA</sequence>
<dbReference type="InterPro" id="IPR008920">
    <property type="entry name" value="TF_FadR/GntR_C"/>
</dbReference>
<reference evidence="5 6" key="1">
    <citation type="submission" date="2016-10" db="EMBL/GenBank/DDBJ databases">
        <authorList>
            <person name="de Groot N.N."/>
        </authorList>
    </citation>
    <scope>NUCLEOTIDE SEQUENCE [LARGE SCALE GENOMIC DNA]</scope>
    <source>
        <strain evidence="5 6">CGMCC 1.6133</strain>
    </source>
</reference>
<keyword evidence="3" id="KW-0804">Transcription</keyword>
<dbReference type="InterPro" id="IPR000524">
    <property type="entry name" value="Tscrpt_reg_HTH_GntR"/>
</dbReference>